<dbReference type="Gene3D" id="2.70.70.10">
    <property type="entry name" value="Glucose Permease (Domain IIA)"/>
    <property type="match status" value="1"/>
</dbReference>
<dbReference type="GO" id="GO:0004222">
    <property type="term" value="F:metalloendopeptidase activity"/>
    <property type="evidence" value="ECO:0007669"/>
    <property type="project" value="TreeGrafter"/>
</dbReference>
<protein>
    <submittedName>
        <fullName evidence="6">Peptidoglycan DD-metalloendopeptidase family protein</fullName>
    </submittedName>
</protein>
<keyword evidence="7" id="KW-1185">Reference proteome</keyword>
<feature type="region of interest" description="Disordered" evidence="3">
    <location>
        <begin position="266"/>
        <end position="310"/>
    </location>
</feature>
<evidence type="ECO:0000313" key="6">
    <source>
        <dbReference type="EMBL" id="MVA77450.1"/>
    </source>
</evidence>
<feature type="signal peptide" evidence="4">
    <location>
        <begin position="1"/>
        <end position="18"/>
    </location>
</feature>
<keyword evidence="1 4" id="KW-0732">Signal</keyword>
<dbReference type="CDD" id="cd12797">
    <property type="entry name" value="M23_peptidase"/>
    <property type="match status" value="1"/>
</dbReference>
<dbReference type="Pfam" id="PF01551">
    <property type="entry name" value="Peptidase_M23"/>
    <property type="match status" value="1"/>
</dbReference>
<feature type="chain" id="PRO_5025485035" evidence="4">
    <location>
        <begin position="19"/>
        <end position="433"/>
    </location>
</feature>
<feature type="coiled-coil region" evidence="2">
    <location>
        <begin position="18"/>
        <end position="108"/>
    </location>
</feature>
<evidence type="ECO:0000256" key="2">
    <source>
        <dbReference type="SAM" id="Coils"/>
    </source>
</evidence>
<evidence type="ECO:0000256" key="4">
    <source>
        <dbReference type="SAM" id="SignalP"/>
    </source>
</evidence>
<evidence type="ECO:0000256" key="3">
    <source>
        <dbReference type="SAM" id="MobiDB-lite"/>
    </source>
</evidence>
<evidence type="ECO:0000259" key="5">
    <source>
        <dbReference type="Pfam" id="PF01551"/>
    </source>
</evidence>
<dbReference type="Proteomes" id="UP000435304">
    <property type="component" value="Unassembled WGS sequence"/>
</dbReference>
<feature type="domain" description="M23ase beta-sheet core" evidence="5">
    <location>
        <begin position="331"/>
        <end position="429"/>
    </location>
</feature>
<organism evidence="6 7">
    <name type="scientific">Auraticoccus cholistanensis</name>
    <dbReference type="NCBI Taxonomy" id="2656650"/>
    <lineage>
        <taxon>Bacteria</taxon>
        <taxon>Bacillati</taxon>
        <taxon>Actinomycetota</taxon>
        <taxon>Actinomycetes</taxon>
        <taxon>Propionibacteriales</taxon>
        <taxon>Propionibacteriaceae</taxon>
        <taxon>Auraticoccus</taxon>
    </lineage>
</organism>
<evidence type="ECO:0000313" key="7">
    <source>
        <dbReference type="Proteomes" id="UP000435304"/>
    </source>
</evidence>
<proteinExistence type="predicted"/>
<evidence type="ECO:0000256" key="1">
    <source>
        <dbReference type="ARBA" id="ARBA00022729"/>
    </source>
</evidence>
<reference evidence="6 7" key="1">
    <citation type="submission" date="2019-12" db="EMBL/GenBank/DDBJ databases">
        <title>Auraticoccus cholistani sp. nov., an actinomycete isolated from soil of Cholistan desert.</title>
        <authorList>
            <person name="Cheema M.T."/>
        </authorList>
    </citation>
    <scope>NUCLEOTIDE SEQUENCE [LARGE SCALE GENOMIC DNA]</scope>
    <source>
        <strain evidence="6 7">F435</strain>
    </source>
</reference>
<accession>A0A6A9V1L5</accession>
<dbReference type="InterPro" id="IPR050570">
    <property type="entry name" value="Cell_wall_metabolism_enzyme"/>
</dbReference>
<dbReference type="RefSeq" id="WP_156611653.1">
    <property type="nucleotide sequence ID" value="NZ_WPCU01000010.1"/>
</dbReference>
<feature type="compositionally biased region" description="Basic and acidic residues" evidence="3">
    <location>
        <begin position="266"/>
        <end position="280"/>
    </location>
</feature>
<dbReference type="PANTHER" id="PTHR21666:SF289">
    <property type="entry name" value="L-ALA--D-GLU ENDOPEPTIDASE"/>
    <property type="match status" value="1"/>
</dbReference>
<sequence>MLAVGALGLSLCLGTAHADELTDRRDQLERAAQQTKRDLSESTKGLQDAVVALQAAEAELRDAETRLAATQEQLAAAQALDEKMQKKLAKAQEELEAARVAVADNQLELDNQLAMVGEVVRTEYQQRTNLMGVAVLLQTHSQADLQTKMQWSTTMFDTAEASMDRLRELQQKLEAAEARRAKIEAQVAEDRQAAAENLERKEQLEAQAEAETAQVQALVQKSDSARAAAEKEVEADEKRYQELTAERSAVEQRIADRIAEAKAKAAAEERARKAREEAAKAKRGGSSSKGSSGGSSGSSPSRDTSFSMPVNAPITSKYGMRLHPVTGIYKLHDGTDFGAGCGVPIRAPYSGTVTERYYNAGYGNRLLIDHGKVRGSYITTSYNHATSYSVGVGDRVSKGQVIGYVGTTGYSTGCHLHLMVWKNGSMINPMSWF</sequence>
<name>A0A6A9V1L5_9ACTN</name>
<gene>
    <name evidence="6" type="ORF">GC722_15690</name>
</gene>
<keyword evidence="2" id="KW-0175">Coiled coil</keyword>
<dbReference type="InterPro" id="IPR011055">
    <property type="entry name" value="Dup_hybrid_motif"/>
</dbReference>
<dbReference type="AlphaFoldDB" id="A0A6A9V1L5"/>
<dbReference type="EMBL" id="WPCU01000010">
    <property type="protein sequence ID" value="MVA77450.1"/>
    <property type="molecule type" value="Genomic_DNA"/>
</dbReference>
<dbReference type="PANTHER" id="PTHR21666">
    <property type="entry name" value="PEPTIDASE-RELATED"/>
    <property type="match status" value="1"/>
</dbReference>
<dbReference type="SUPFAM" id="SSF51261">
    <property type="entry name" value="Duplicated hybrid motif"/>
    <property type="match status" value="1"/>
</dbReference>
<dbReference type="InterPro" id="IPR016047">
    <property type="entry name" value="M23ase_b-sheet_dom"/>
</dbReference>
<comment type="caution">
    <text evidence="6">The sequence shown here is derived from an EMBL/GenBank/DDBJ whole genome shotgun (WGS) entry which is preliminary data.</text>
</comment>